<gene>
    <name evidence="9" type="ORF">CRP01_20165</name>
</gene>
<dbReference type="Pfam" id="PF02321">
    <property type="entry name" value="OEP"/>
    <property type="match status" value="2"/>
</dbReference>
<dbReference type="InterPro" id="IPR003423">
    <property type="entry name" value="OMP_efflux"/>
</dbReference>
<dbReference type="PANTHER" id="PTHR30026">
    <property type="entry name" value="OUTER MEMBRANE PROTEIN TOLC"/>
    <property type="match status" value="1"/>
</dbReference>
<evidence type="ECO:0000313" key="9">
    <source>
        <dbReference type="EMBL" id="PHN04827.1"/>
    </source>
</evidence>
<keyword evidence="7" id="KW-0998">Cell outer membrane</keyword>
<keyword evidence="3" id="KW-0813">Transport</keyword>
<dbReference type="PANTHER" id="PTHR30026:SF20">
    <property type="entry name" value="OUTER MEMBRANE PROTEIN TOLC"/>
    <property type="match status" value="1"/>
</dbReference>
<sequence>MHCKITLLFLFIIACCGPNVRAQEGTRLSLEDAIRLAQQQSIAARRAATRKTFSYWEWRNARADLKPQIVLGGTLPGFTRTFQEIVQPNGSVDFQSVSNHNGVLDLSINQEVPFTGGSLFIGTYLQRFDDFIKDTTLYNGAPIQIGFSQPLFQFNALRWQKKIAPLEYQESQQQFAADMEELAIDAVDRFFSLMVASIDLQMARTNEANTDTLYRIVLEKEALGKASRNDVLQTKLEGLKARKSVAVAEQDYATGLQQLNAFFGGTPVEARRPVLPEELPELTVSLDRGLDEAMKNRPEYTAFQRRLLEGERDVAEARGNTGFSAELVANFGLSKSGGRLNDVYTRPQDQERIFLRFTLPIVDWGRAAGQREQALANQQLTIFEVEQDRQNVEQGLITWITLLEMYRQQVSLNREADEIASDRYQIAQDRFVLGNLSITELGIALQENVKARRDYIQSLWNFWRTHYTVRALTLYDFEQQQKISYP</sequence>
<evidence type="ECO:0000256" key="8">
    <source>
        <dbReference type="SAM" id="SignalP"/>
    </source>
</evidence>
<feature type="chain" id="PRO_5012022535" description="TolC family protein" evidence="8">
    <location>
        <begin position="23"/>
        <end position="486"/>
    </location>
</feature>
<dbReference type="RefSeq" id="WP_099151887.1">
    <property type="nucleotide sequence ID" value="NZ_PDUD01000024.1"/>
</dbReference>
<comment type="similarity">
    <text evidence="2">Belongs to the outer membrane factor (OMF) (TC 1.B.17) family.</text>
</comment>
<dbReference type="GO" id="GO:0015288">
    <property type="term" value="F:porin activity"/>
    <property type="evidence" value="ECO:0007669"/>
    <property type="project" value="TreeGrafter"/>
</dbReference>
<dbReference type="GO" id="GO:0009279">
    <property type="term" value="C:cell outer membrane"/>
    <property type="evidence" value="ECO:0007669"/>
    <property type="project" value="UniProtKB-SubCell"/>
</dbReference>
<proteinExistence type="inferred from homology"/>
<comment type="caution">
    <text evidence="9">The sequence shown here is derived from an EMBL/GenBank/DDBJ whole genome shotgun (WGS) entry which is preliminary data.</text>
</comment>
<dbReference type="GO" id="GO:0015562">
    <property type="term" value="F:efflux transmembrane transporter activity"/>
    <property type="evidence" value="ECO:0007669"/>
    <property type="project" value="InterPro"/>
</dbReference>
<keyword evidence="6" id="KW-0472">Membrane</keyword>
<dbReference type="SUPFAM" id="SSF56954">
    <property type="entry name" value="Outer membrane efflux proteins (OEP)"/>
    <property type="match status" value="1"/>
</dbReference>
<dbReference type="GO" id="GO:1990281">
    <property type="term" value="C:efflux pump complex"/>
    <property type="evidence" value="ECO:0007669"/>
    <property type="project" value="TreeGrafter"/>
</dbReference>
<dbReference type="EMBL" id="PDUD01000024">
    <property type="protein sequence ID" value="PHN04827.1"/>
    <property type="molecule type" value="Genomic_DNA"/>
</dbReference>
<evidence type="ECO:0000256" key="1">
    <source>
        <dbReference type="ARBA" id="ARBA00004442"/>
    </source>
</evidence>
<evidence type="ECO:0000256" key="4">
    <source>
        <dbReference type="ARBA" id="ARBA00022452"/>
    </source>
</evidence>
<accession>A0A2D0N8L3</accession>
<dbReference type="PROSITE" id="PS51257">
    <property type="entry name" value="PROKAR_LIPOPROTEIN"/>
    <property type="match status" value="1"/>
</dbReference>
<keyword evidence="8" id="KW-0732">Signal</keyword>
<evidence type="ECO:0000256" key="7">
    <source>
        <dbReference type="ARBA" id="ARBA00023237"/>
    </source>
</evidence>
<dbReference type="Gene3D" id="1.20.1600.10">
    <property type="entry name" value="Outer membrane efflux proteins (OEP)"/>
    <property type="match status" value="1"/>
</dbReference>
<comment type="subcellular location">
    <subcellularLocation>
        <location evidence="1">Cell outer membrane</location>
    </subcellularLocation>
</comment>
<keyword evidence="10" id="KW-1185">Reference proteome</keyword>
<evidence type="ECO:0008006" key="11">
    <source>
        <dbReference type="Google" id="ProtNLM"/>
    </source>
</evidence>
<keyword evidence="5" id="KW-0812">Transmembrane</keyword>
<keyword evidence="4" id="KW-1134">Transmembrane beta strand</keyword>
<evidence type="ECO:0000256" key="2">
    <source>
        <dbReference type="ARBA" id="ARBA00007613"/>
    </source>
</evidence>
<organism evidence="9 10">
    <name type="scientific">Flavilitoribacter nigricans (strain ATCC 23147 / DSM 23189 / NBRC 102662 / NCIMB 1420 / SS-2)</name>
    <name type="common">Lewinella nigricans</name>
    <dbReference type="NCBI Taxonomy" id="1122177"/>
    <lineage>
        <taxon>Bacteria</taxon>
        <taxon>Pseudomonadati</taxon>
        <taxon>Bacteroidota</taxon>
        <taxon>Saprospiria</taxon>
        <taxon>Saprospirales</taxon>
        <taxon>Lewinellaceae</taxon>
        <taxon>Flavilitoribacter</taxon>
    </lineage>
</organism>
<protein>
    <recommendedName>
        <fullName evidence="11">TolC family protein</fullName>
    </recommendedName>
</protein>
<evidence type="ECO:0000313" key="10">
    <source>
        <dbReference type="Proteomes" id="UP000223913"/>
    </source>
</evidence>
<evidence type="ECO:0000256" key="3">
    <source>
        <dbReference type="ARBA" id="ARBA00022448"/>
    </source>
</evidence>
<evidence type="ECO:0000256" key="6">
    <source>
        <dbReference type="ARBA" id="ARBA00023136"/>
    </source>
</evidence>
<name>A0A2D0N8L3_FLAN2</name>
<dbReference type="Proteomes" id="UP000223913">
    <property type="component" value="Unassembled WGS sequence"/>
</dbReference>
<dbReference type="OrthoDB" id="940457at2"/>
<dbReference type="AlphaFoldDB" id="A0A2D0N8L3"/>
<dbReference type="InterPro" id="IPR051906">
    <property type="entry name" value="TolC-like"/>
</dbReference>
<reference evidence="9 10" key="1">
    <citation type="submission" date="2017-10" db="EMBL/GenBank/DDBJ databases">
        <title>The draft genome sequence of Lewinella nigricans NBRC 102662.</title>
        <authorList>
            <person name="Wang K."/>
        </authorList>
    </citation>
    <scope>NUCLEOTIDE SEQUENCE [LARGE SCALE GENOMIC DNA]</scope>
    <source>
        <strain evidence="9 10">NBRC 102662</strain>
    </source>
</reference>
<evidence type="ECO:0000256" key="5">
    <source>
        <dbReference type="ARBA" id="ARBA00022692"/>
    </source>
</evidence>
<feature type="signal peptide" evidence="8">
    <location>
        <begin position="1"/>
        <end position="22"/>
    </location>
</feature>